<name>A0ABN7URB9_GIGMA</name>
<organism evidence="2 3">
    <name type="scientific">Gigaspora margarita</name>
    <dbReference type="NCBI Taxonomy" id="4874"/>
    <lineage>
        <taxon>Eukaryota</taxon>
        <taxon>Fungi</taxon>
        <taxon>Fungi incertae sedis</taxon>
        <taxon>Mucoromycota</taxon>
        <taxon>Glomeromycotina</taxon>
        <taxon>Glomeromycetes</taxon>
        <taxon>Diversisporales</taxon>
        <taxon>Gigasporaceae</taxon>
        <taxon>Gigaspora</taxon>
    </lineage>
</organism>
<sequence>MLKTTLTQEKIVKYTELSVSELKEICKNAKVQAIHKAMQIWVQALEEFHSDVGFEALKEQQKVALAFGDFSLASLLLRQNDSQASLVNAFNGLEAFPDELSYVLGEHDQNILEIDDQNKKAKGEKKDIKREGYR</sequence>
<proteinExistence type="predicted"/>
<comment type="caution">
    <text evidence="2">The sequence shown here is derived from an EMBL/GenBank/DDBJ whole genome shotgun (WGS) entry which is preliminary data.</text>
</comment>
<reference evidence="2 3" key="1">
    <citation type="submission" date="2021-06" db="EMBL/GenBank/DDBJ databases">
        <authorList>
            <person name="Kallberg Y."/>
            <person name="Tangrot J."/>
            <person name="Rosling A."/>
        </authorList>
    </citation>
    <scope>NUCLEOTIDE SEQUENCE [LARGE SCALE GENOMIC DNA]</scope>
    <source>
        <strain evidence="2 3">120-4 pot B 10/14</strain>
    </source>
</reference>
<dbReference type="EMBL" id="CAJVQB010004681">
    <property type="protein sequence ID" value="CAG8642664.1"/>
    <property type="molecule type" value="Genomic_DNA"/>
</dbReference>
<gene>
    <name evidence="2" type="ORF">GMARGA_LOCUS8927</name>
</gene>
<feature type="region of interest" description="Disordered" evidence="1">
    <location>
        <begin position="115"/>
        <end position="134"/>
    </location>
</feature>
<keyword evidence="3" id="KW-1185">Reference proteome</keyword>
<dbReference type="Proteomes" id="UP000789901">
    <property type="component" value="Unassembled WGS sequence"/>
</dbReference>
<evidence type="ECO:0000313" key="2">
    <source>
        <dbReference type="EMBL" id="CAG8642664.1"/>
    </source>
</evidence>
<evidence type="ECO:0000256" key="1">
    <source>
        <dbReference type="SAM" id="MobiDB-lite"/>
    </source>
</evidence>
<protein>
    <submittedName>
        <fullName evidence="2">34833_t:CDS:1</fullName>
    </submittedName>
</protein>
<accession>A0ABN7URB9</accession>
<evidence type="ECO:0000313" key="3">
    <source>
        <dbReference type="Proteomes" id="UP000789901"/>
    </source>
</evidence>